<evidence type="ECO:0000313" key="1">
    <source>
        <dbReference type="EMBL" id="EOY47031.1"/>
    </source>
</evidence>
<dbReference type="EMBL" id="CM001889">
    <property type="protein sequence ID" value="EOY47031.1"/>
    <property type="molecule type" value="Genomic_DNA"/>
</dbReference>
<evidence type="ECO:0000313" key="2">
    <source>
        <dbReference type="Proteomes" id="UP000014062"/>
    </source>
</evidence>
<gene>
    <name evidence="1" type="ORF">SLI_2316</name>
</gene>
<proteinExistence type="predicted"/>
<protein>
    <submittedName>
        <fullName evidence="1">Uncharacterized protein</fullName>
    </submittedName>
</protein>
<organism evidence="1 2">
    <name type="scientific">Streptomyces lividans 1326</name>
    <dbReference type="NCBI Taxonomy" id="1200984"/>
    <lineage>
        <taxon>Bacteria</taxon>
        <taxon>Bacillati</taxon>
        <taxon>Actinomycetota</taxon>
        <taxon>Actinomycetes</taxon>
        <taxon>Kitasatosporales</taxon>
        <taxon>Streptomycetaceae</taxon>
        <taxon>Streptomyces</taxon>
    </lineage>
</organism>
<dbReference type="AlphaFoldDB" id="A0A7U9DSQ4"/>
<reference evidence="2" key="1">
    <citation type="journal article" date="2013" name="Genome Biol. Evol.">
        <title>The genome sequence of Streptomyces lividans 66 reveals a novel tRNA-dependent peptide biosynthetic system within a metal-related genomic island.</title>
        <authorList>
            <person name="Cruz-Morales P."/>
            <person name="Vijgenboom E."/>
            <person name="Iruegas-Bocardo F."/>
            <person name="Girard G."/>
            <person name="Yanez-Guerra L.A."/>
            <person name="Ramos-Aboites H.E."/>
            <person name="Pernodet J.L."/>
            <person name="Anne J."/>
            <person name="van Wezel G.P."/>
            <person name="Barona-Gomez F."/>
        </authorList>
    </citation>
    <scope>NUCLEOTIDE SEQUENCE [LARGE SCALE GENOMIC DNA]</scope>
    <source>
        <strain evidence="2">1326</strain>
    </source>
</reference>
<accession>A0A7U9DSQ4</accession>
<sequence length="111" mass="11701">MLGLVLVRVPVPPAAVGAGTLRDPGGTPGGLGLGCFDSLLDDRLPRTSLRALPCRPPRVSRRGIQGSVWPRETAFVPGMRRSAPGVRLRALTLPGCPRMLQVALRACAPQT</sequence>
<name>A0A7U9DSQ4_STRLI</name>
<dbReference type="Proteomes" id="UP000014062">
    <property type="component" value="Chromosome"/>
</dbReference>